<protein>
    <submittedName>
        <fullName evidence="17">CACNA2D3</fullName>
    </submittedName>
</protein>
<dbReference type="InterPro" id="IPR002035">
    <property type="entry name" value="VWF_A"/>
</dbReference>
<dbReference type="Pfam" id="PF08399">
    <property type="entry name" value="VWA_N"/>
    <property type="match status" value="1"/>
</dbReference>
<evidence type="ECO:0000256" key="1">
    <source>
        <dbReference type="ARBA" id="ARBA00004479"/>
    </source>
</evidence>
<evidence type="ECO:0000256" key="11">
    <source>
        <dbReference type="ARBA" id="ARBA00023065"/>
    </source>
</evidence>
<evidence type="ECO:0000256" key="8">
    <source>
        <dbReference type="ARBA" id="ARBA00022837"/>
    </source>
</evidence>
<keyword evidence="18" id="KW-1185">Reference proteome</keyword>
<sequence length="1300" mass="149208">MRIAALSLGICCILLGVLPPLSDSQSHHTRANYEEKIPNDKLDNWALSFGVLLWETAKKATHFDTLLKNFHSQGAKVATVDGFKMVKNMAASVETMMQHKIDSIKRIMEFAENLALDHDYDKDLGHRLRDIPNHGGVSLLQCKKNKCAARKEKNDKRFALGFSRIQLTSNKYFSGIPVNTSMSSVHVPTNVFDGEPKVINAIKWSRGLDPVFADNYNRDPSLSWQYFGSSTGFMRQYPAMKWMMDENEPDLYDARMRDWYIKSAASPKEIVILLDTSGSMTGLRKEIAKHVVLNILETLSEDDYVTIYAFSKYPVPLVECFKTIDGEAELVQATNENIREFQEAVSKVETEDIANFTSALTVAFELLIKSRGDIDMGANCNQAIMLVTDGVPYRYEEIFRLYNMPHKPVRVFTYLIGREISDLKAANWIACQNKGYFTHVTTLAEVKEQVLKYIPVMARPMVMYRDNHPITWTGVYADIENAQEEDLWMIKLEKKIRKSVLDKMRGTNKFSGYRLMTSVSIPVFDKNNHTSYKYLFRNLKKIGLKSVSEGSFLIKVRIAELLGVAGTDVPIKEIEKLTPPHMLGVNGYSFAVNNNGYILFHPDLRPMFQEILKPNYNSVDLAEVEIVDRPYAEPRENESELFHEGMTGFRDYNSKMRRDMVDQLQGGVSMRVRQHFDDMKRATVREQDYFYHPLINTPFSLGIALPRDYGRQRVSGKVEISLAKKKRNWRIHPDWLYCQYNYAGDERREFDGPEETLRHFLMRSQQRDWTWGTQKVQPLPKCQDKQKNDANCLKSSGMPMMNINSHMCDRELFQSLAFDAKVTHNFQNFKSSNNDEESNEENEATPLYKNLENVEEEYQADDGNLDEEALVQDLNRTYKQFGIELAFVATRSGLLRFSDHSELFQDPNAPPLSPDDIREPAVDYHKINPRAFVYSIPFDVGDKKTKVTATHAIMVGKGNRKAPVAVAGMQIDYATFRQMFFNETKKCVQTRGSQEPCTRTCASDNLECYVVDNNGFVMISEDPIHTGKFFWRKIEIFDYQAICLETKKDGSDASMIFTPFKMIGWAFQALLSHFTWFIIRMEIHHIWNPDWSFAMPQSPPEVKDYVDNYYDDTYPSEPTGSSTTNDPLIEEFPLKDGSPIPLLPMTYINKTTPKPCDKRVFLYELNDEKLYKPNKQTGKPRPIKGRLSNCHNSECERPFSVQLIPHTNLMLIVADKLCPCFSTKLTIVPTKIEYGPSNETGYCEKLKYNIYRKKPAHCLSYHPEEVEIKLCGGTSGLCASTSTIILATLYCLTGYLRYTQ</sequence>
<feature type="signal peptide" evidence="16">
    <location>
        <begin position="1"/>
        <end position="24"/>
    </location>
</feature>
<keyword evidence="12" id="KW-0472">Membrane</keyword>
<dbReference type="FunFam" id="3.30.450.20:FF:000057">
    <property type="entry name" value="Voltage-dependent calcium channel subunit alpha-2/delta-4"/>
    <property type="match status" value="1"/>
</dbReference>
<evidence type="ECO:0000256" key="5">
    <source>
        <dbReference type="ARBA" id="ARBA00022692"/>
    </source>
</evidence>
<evidence type="ECO:0000256" key="4">
    <source>
        <dbReference type="ARBA" id="ARBA00022673"/>
    </source>
</evidence>
<keyword evidence="11" id="KW-0406">Ion transport</keyword>
<dbReference type="GO" id="GO:0046872">
    <property type="term" value="F:metal ion binding"/>
    <property type="evidence" value="ECO:0007669"/>
    <property type="project" value="UniProtKB-KW"/>
</dbReference>
<dbReference type="GO" id="GO:0005245">
    <property type="term" value="F:voltage-gated calcium channel activity"/>
    <property type="evidence" value="ECO:0007669"/>
    <property type="project" value="TreeGrafter"/>
</dbReference>
<dbReference type="SMART" id="SM00327">
    <property type="entry name" value="VWA"/>
    <property type="match status" value="1"/>
</dbReference>
<dbReference type="Gene3D" id="3.40.50.410">
    <property type="entry name" value="von Willebrand factor, type A domain"/>
    <property type="match status" value="1"/>
</dbReference>
<name>A0A7R8CYM9_LEPSM</name>
<dbReference type="Gene3D" id="3.30.450.20">
    <property type="entry name" value="PAS domain"/>
    <property type="match status" value="1"/>
</dbReference>
<evidence type="ECO:0000313" key="18">
    <source>
        <dbReference type="Proteomes" id="UP000675881"/>
    </source>
</evidence>
<keyword evidence="10" id="KW-1133">Transmembrane helix</keyword>
<keyword evidence="13" id="KW-1015">Disulfide bond</keyword>
<gene>
    <name evidence="17" type="ORF">LSAA_11445</name>
</gene>
<dbReference type="InterPro" id="IPR051173">
    <property type="entry name" value="Ca_channel_alpha-2/delta"/>
</dbReference>
<evidence type="ECO:0000256" key="13">
    <source>
        <dbReference type="ARBA" id="ARBA00023157"/>
    </source>
</evidence>
<keyword evidence="2" id="KW-0813">Transport</keyword>
<evidence type="ECO:0000256" key="3">
    <source>
        <dbReference type="ARBA" id="ARBA00022568"/>
    </source>
</evidence>
<keyword evidence="14" id="KW-0325">Glycoprotein</keyword>
<keyword evidence="8" id="KW-0106">Calcium</keyword>
<proteinExistence type="predicted"/>
<accession>A0A7R8CYM9</accession>
<dbReference type="PANTHER" id="PTHR10166:SF37">
    <property type="entry name" value="STOLID, ISOFORM H"/>
    <property type="match status" value="1"/>
</dbReference>
<evidence type="ECO:0000256" key="9">
    <source>
        <dbReference type="ARBA" id="ARBA00022882"/>
    </source>
</evidence>
<dbReference type="Pfam" id="PF13519">
    <property type="entry name" value="VWA_2"/>
    <property type="match status" value="1"/>
</dbReference>
<evidence type="ECO:0000256" key="15">
    <source>
        <dbReference type="ARBA" id="ARBA00023303"/>
    </source>
</evidence>
<dbReference type="EMBL" id="HG994585">
    <property type="protein sequence ID" value="CAF2969801.1"/>
    <property type="molecule type" value="Genomic_DNA"/>
</dbReference>
<organism evidence="17 18">
    <name type="scientific">Lepeophtheirus salmonis</name>
    <name type="common">Salmon louse</name>
    <name type="synonym">Caligus salmonis</name>
    <dbReference type="NCBI Taxonomy" id="72036"/>
    <lineage>
        <taxon>Eukaryota</taxon>
        <taxon>Metazoa</taxon>
        <taxon>Ecdysozoa</taxon>
        <taxon>Arthropoda</taxon>
        <taxon>Crustacea</taxon>
        <taxon>Multicrustacea</taxon>
        <taxon>Hexanauplia</taxon>
        <taxon>Copepoda</taxon>
        <taxon>Siphonostomatoida</taxon>
        <taxon>Caligidae</taxon>
        <taxon>Lepeophtheirus</taxon>
    </lineage>
</organism>
<comment type="subcellular location">
    <subcellularLocation>
        <location evidence="1">Membrane</location>
        <topology evidence="1">Single-pass type I membrane protein</topology>
    </subcellularLocation>
</comment>
<dbReference type="PROSITE" id="PS50234">
    <property type="entry name" value="VWFA"/>
    <property type="match status" value="1"/>
</dbReference>
<dbReference type="InterPro" id="IPR036465">
    <property type="entry name" value="vWFA_dom_sf"/>
</dbReference>
<dbReference type="SUPFAM" id="SSF53300">
    <property type="entry name" value="vWA-like"/>
    <property type="match status" value="1"/>
</dbReference>
<dbReference type="Pfam" id="PF08473">
    <property type="entry name" value="VGCC_alpha2"/>
    <property type="match status" value="2"/>
</dbReference>
<dbReference type="PANTHER" id="PTHR10166">
    <property type="entry name" value="VOLTAGE-DEPENDENT CALCIUM CHANNEL SUBUNIT ALPHA-2/DELTA-RELATED"/>
    <property type="match status" value="1"/>
</dbReference>
<keyword evidence="15" id="KW-0407">Ion channel</keyword>
<reference evidence="17" key="1">
    <citation type="submission" date="2021-02" db="EMBL/GenBank/DDBJ databases">
        <authorList>
            <person name="Bekaert M."/>
        </authorList>
    </citation>
    <scope>NUCLEOTIDE SEQUENCE</scope>
    <source>
        <strain evidence="17">IoA-00</strain>
    </source>
</reference>
<feature type="chain" id="PRO_5035269031" evidence="16">
    <location>
        <begin position="25"/>
        <end position="1300"/>
    </location>
</feature>
<dbReference type="OrthoDB" id="10054666at2759"/>
<keyword evidence="9" id="KW-0851">Voltage-gated channel</keyword>
<keyword evidence="3" id="KW-0109">Calcium transport</keyword>
<evidence type="ECO:0000256" key="6">
    <source>
        <dbReference type="ARBA" id="ARBA00022723"/>
    </source>
</evidence>
<keyword evidence="5" id="KW-0812">Transmembrane</keyword>
<evidence type="ECO:0000256" key="7">
    <source>
        <dbReference type="ARBA" id="ARBA00022729"/>
    </source>
</evidence>
<evidence type="ECO:0000256" key="14">
    <source>
        <dbReference type="ARBA" id="ARBA00023180"/>
    </source>
</evidence>
<evidence type="ECO:0000256" key="16">
    <source>
        <dbReference type="SAM" id="SignalP"/>
    </source>
</evidence>
<dbReference type="Proteomes" id="UP000675881">
    <property type="component" value="Chromosome 6"/>
</dbReference>
<dbReference type="InterPro" id="IPR013680">
    <property type="entry name" value="VDCC_a2/dsu"/>
</dbReference>
<keyword evidence="7 16" id="KW-0732">Signal</keyword>
<evidence type="ECO:0000256" key="10">
    <source>
        <dbReference type="ARBA" id="ARBA00022989"/>
    </source>
</evidence>
<keyword evidence="4" id="KW-0107">Calcium channel</keyword>
<dbReference type="GO" id="GO:0005891">
    <property type="term" value="C:voltage-gated calcium channel complex"/>
    <property type="evidence" value="ECO:0007669"/>
    <property type="project" value="TreeGrafter"/>
</dbReference>
<evidence type="ECO:0000313" key="17">
    <source>
        <dbReference type="EMBL" id="CAF2969801.1"/>
    </source>
</evidence>
<evidence type="ECO:0000256" key="2">
    <source>
        <dbReference type="ARBA" id="ARBA00022448"/>
    </source>
</evidence>
<dbReference type="FunFam" id="3.40.50.410:FF:000007">
    <property type="entry name" value="Calcium voltage-gated channel auxiliary subunit alpha2delta 3"/>
    <property type="match status" value="1"/>
</dbReference>
<dbReference type="InterPro" id="IPR013608">
    <property type="entry name" value="VWA_N"/>
</dbReference>
<evidence type="ECO:0000256" key="12">
    <source>
        <dbReference type="ARBA" id="ARBA00023136"/>
    </source>
</evidence>
<keyword evidence="6" id="KW-0479">Metal-binding</keyword>